<accession>A0ABV5K613</accession>
<gene>
    <name evidence="1" type="ORF">ACFFRI_03720</name>
</gene>
<dbReference type="Proteomes" id="UP001589750">
    <property type="component" value="Unassembled WGS sequence"/>
</dbReference>
<feature type="non-terminal residue" evidence="1">
    <location>
        <position position="1"/>
    </location>
</feature>
<evidence type="ECO:0000313" key="1">
    <source>
        <dbReference type="EMBL" id="MFB9312145.1"/>
    </source>
</evidence>
<protein>
    <recommendedName>
        <fullName evidence="3">DUF222 domain-containing protein</fullName>
    </recommendedName>
</protein>
<organism evidence="1 2">
    <name type="scientific">Nocardioides plantarum</name>
    <dbReference type="NCBI Taxonomy" id="29299"/>
    <lineage>
        <taxon>Bacteria</taxon>
        <taxon>Bacillati</taxon>
        <taxon>Actinomycetota</taxon>
        <taxon>Actinomycetes</taxon>
        <taxon>Propionibacteriales</taxon>
        <taxon>Nocardioidaceae</taxon>
        <taxon>Nocardioides</taxon>
    </lineage>
</organism>
<reference evidence="1 2" key="1">
    <citation type="submission" date="2024-09" db="EMBL/GenBank/DDBJ databases">
        <authorList>
            <person name="Sun Q."/>
            <person name="Mori K."/>
        </authorList>
    </citation>
    <scope>NUCLEOTIDE SEQUENCE [LARGE SCALE GENOMIC DNA]</scope>
    <source>
        <strain evidence="1 2">JCM 9626</strain>
    </source>
</reference>
<name>A0ABV5K613_9ACTN</name>
<sequence>SRVGPTVEWTLLPARRRQLPDVGEADRDLRRVLLEAADRLAALEVARWRPEVADQMMNLRHRPPVTAPPGVPDRCVDLAARGLQALSIAELALEDDGGALSVSEIEARRSALAPLARAGRHALVAACSPEVWPPV</sequence>
<evidence type="ECO:0000313" key="2">
    <source>
        <dbReference type="Proteomes" id="UP001589750"/>
    </source>
</evidence>
<comment type="caution">
    <text evidence="1">The sequence shown here is derived from an EMBL/GenBank/DDBJ whole genome shotgun (WGS) entry which is preliminary data.</text>
</comment>
<dbReference type="EMBL" id="JBHMDG010000002">
    <property type="protein sequence ID" value="MFB9312145.1"/>
    <property type="molecule type" value="Genomic_DNA"/>
</dbReference>
<proteinExistence type="predicted"/>
<keyword evidence="2" id="KW-1185">Reference proteome</keyword>
<evidence type="ECO:0008006" key="3">
    <source>
        <dbReference type="Google" id="ProtNLM"/>
    </source>
</evidence>